<evidence type="ECO:0000313" key="8">
    <source>
        <dbReference type="EMBL" id="CAL0315023.1"/>
    </source>
</evidence>
<dbReference type="GO" id="GO:0005789">
    <property type="term" value="C:endoplasmic reticulum membrane"/>
    <property type="evidence" value="ECO:0007669"/>
    <property type="project" value="UniProtKB-SubCell"/>
</dbReference>
<dbReference type="InterPro" id="IPR045064">
    <property type="entry name" value="Reticulon-like"/>
</dbReference>
<evidence type="ECO:0000256" key="3">
    <source>
        <dbReference type="ARBA" id="ARBA00022824"/>
    </source>
</evidence>
<name>A0AAV1X1M9_LUPLU</name>
<dbReference type="AlphaFoldDB" id="A0AAV1X1M9"/>
<comment type="caution">
    <text evidence="8">The sequence shown here is derived from an EMBL/GenBank/DDBJ whole genome shotgun (WGS) entry which is preliminary data.</text>
</comment>
<gene>
    <name evidence="8" type="ORF">LLUT_LOCUS16083</name>
</gene>
<proteinExistence type="predicted"/>
<dbReference type="Pfam" id="PF02453">
    <property type="entry name" value="Reticulon"/>
    <property type="match status" value="1"/>
</dbReference>
<feature type="transmembrane region" description="Helical" evidence="6">
    <location>
        <begin position="100"/>
        <end position="121"/>
    </location>
</feature>
<keyword evidence="3 6" id="KW-0256">Endoplasmic reticulum</keyword>
<dbReference type="EMBL" id="CAXHTB010000011">
    <property type="protein sequence ID" value="CAL0315023.1"/>
    <property type="molecule type" value="Genomic_DNA"/>
</dbReference>
<reference evidence="8 9" key="1">
    <citation type="submission" date="2024-03" db="EMBL/GenBank/DDBJ databases">
        <authorList>
            <person name="Martinez-Hernandez J."/>
        </authorList>
    </citation>
    <scope>NUCLEOTIDE SEQUENCE [LARGE SCALE GENOMIC DNA]</scope>
</reference>
<accession>A0AAV1X1M9</accession>
<dbReference type="GO" id="GO:0009617">
    <property type="term" value="P:response to bacterium"/>
    <property type="evidence" value="ECO:0007669"/>
    <property type="project" value="InterPro"/>
</dbReference>
<evidence type="ECO:0000313" key="9">
    <source>
        <dbReference type="Proteomes" id="UP001497480"/>
    </source>
</evidence>
<organism evidence="8 9">
    <name type="scientific">Lupinus luteus</name>
    <name type="common">European yellow lupine</name>
    <dbReference type="NCBI Taxonomy" id="3873"/>
    <lineage>
        <taxon>Eukaryota</taxon>
        <taxon>Viridiplantae</taxon>
        <taxon>Streptophyta</taxon>
        <taxon>Embryophyta</taxon>
        <taxon>Tracheophyta</taxon>
        <taxon>Spermatophyta</taxon>
        <taxon>Magnoliopsida</taxon>
        <taxon>eudicotyledons</taxon>
        <taxon>Gunneridae</taxon>
        <taxon>Pentapetalae</taxon>
        <taxon>rosids</taxon>
        <taxon>fabids</taxon>
        <taxon>Fabales</taxon>
        <taxon>Fabaceae</taxon>
        <taxon>Papilionoideae</taxon>
        <taxon>50 kb inversion clade</taxon>
        <taxon>genistoids sensu lato</taxon>
        <taxon>core genistoids</taxon>
        <taxon>Genisteae</taxon>
        <taxon>Lupinus</taxon>
    </lineage>
</organism>
<sequence length="271" mass="30437">MAEVKENAVVTERSGESLIEKITDKISESISEKLAEKISEKIHGHDSSSSDSDSDSEKTIASAIKEKVFRLFGREKPVHSVLGAGKVADLLLWKNKKESAIVLGVATAVWILFELLEYHLLTLVGHSSILLLALLFLWSNVHTFIYKSPPQIPKVHLPEEPFLQIVSALRIEINRGFSAVRDISSGKNLKKFLIVIIGLWILSIVGNWFNFLTLFYIIVVLFFTVPVTYAKYEDKIDPLAEKALIEFKKQYAVFDANVLSKIPKSLKDKLA</sequence>
<keyword evidence="5 6" id="KW-0472">Membrane</keyword>
<dbReference type="PANTHER" id="PTHR10994:SF191">
    <property type="entry name" value="RETICULON-LIKE PROTEIN"/>
    <property type="match status" value="1"/>
</dbReference>
<evidence type="ECO:0000256" key="5">
    <source>
        <dbReference type="ARBA" id="ARBA00023136"/>
    </source>
</evidence>
<evidence type="ECO:0000256" key="6">
    <source>
        <dbReference type="RuleBase" id="RU363132"/>
    </source>
</evidence>
<feature type="domain" description="Reticulon" evidence="7">
    <location>
        <begin position="87"/>
        <end position="271"/>
    </location>
</feature>
<evidence type="ECO:0000256" key="1">
    <source>
        <dbReference type="ARBA" id="ARBA00004477"/>
    </source>
</evidence>
<dbReference type="Proteomes" id="UP001497480">
    <property type="component" value="Unassembled WGS sequence"/>
</dbReference>
<feature type="transmembrane region" description="Helical" evidence="6">
    <location>
        <begin position="192"/>
        <end position="209"/>
    </location>
</feature>
<evidence type="ECO:0000256" key="2">
    <source>
        <dbReference type="ARBA" id="ARBA00022692"/>
    </source>
</evidence>
<evidence type="ECO:0000259" key="7">
    <source>
        <dbReference type="PROSITE" id="PS50845"/>
    </source>
</evidence>
<dbReference type="PANTHER" id="PTHR10994">
    <property type="entry name" value="RETICULON"/>
    <property type="match status" value="1"/>
</dbReference>
<comment type="subcellular location">
    <subcellularLocation>
        <location evidence="1 6">Endoplasmic reticulum membrane</location>
        <topology evidence="1 6">Multi-pass membrane protein</topology>
    </subcellularLocation>
</comment>
<dbReference type="InterPro" id="IPR003388">
    <property type="entry name" value="Reticulon"/>
</dbReference>
<keyword evidence="4 6" id="KW-1133">Transmembrane helix</keyword>
<keyword evidence="9" id="KW-1185">Reference proteome</keyword>
<protein>
    <recommendedName>
        <fullName evidence="6">Reticulon-like protein</fullName>
    </recommendedName>
</protein>
<feature type="transmembrane region" description="Helical" evidence="6">
    <location>
        <begin position="127"/>
        <end position="146"/>
    </location>
</feature>
<keyword evidence="2 6" id="KW-0812">Transmembrane</keyword>
<dbReference type="PROSITE" id="PS50845">
    <property type="entry name" value="RETICULON"/>
    <property type="match status" value="1"/>
</dbReference>
<evidence type="ECO:0000256" key="4">
    <source>
        <dbReference type="ARBA" id="ARBA00022989"/>
    </source>
</evidence>